<feature type="domain" description="HTH luxR-type" evidence="3">
    <location>
        <begin position="198"/>
        <end position="261"/>
    </location>
</feature>
<evidence type="ECO:0000256" key="2">
    <source>
        <dbReference type="ARBA" id="ARBA00023163"/>
    </source>
</evidence>
<dbReference type="AlphaFoldDB" id="A0AA86HWQ1"/>
<dbReference type="InterPro" id="IPR029016">
    <property type="entry name" value="GAF-like_dom_sf"/>
</dbReference>
<dbReference type="SUPFAM" id="SSF46894">
    <property type="entry name" value="C-terminal effector domain of the bipartite response regulators"/>
    <property type="match status" value="1"/>
</dbReference>
<dbReference type="Pfam" id="PF00196">
    <property type="entry name" value="GerE"/>
    <property type="match status" value="1"/>
</dbReference>
<evidence type="ECO:0000256" key="1">
    <source>
        <dbReference type="ARBA" id="ARBA00023015"/>
    </source>
</evidence>
<dbReference type="InterPro" id="IPR016032">
    <property type="entry name" value="Sig_transdc_resp-reg_C-effctor"/>
</dbReference>
<dbReference type="InterPro" id="IPR000792">
    <property type="entry name" value="Tscrpt_reg_LuxR_C"/>
</dbReference>
<gene>
    <name evidence="4" type="ORF">CIB87_02170</name>
</gene>
<dbReference type="Gene3D" id="3.30.450.40">
    <property type="match status" value="1"/>
</dbReference>
<name>A0AA86HWQ1_PRIMG</name>
<dbReference type="RefSeq" id="WP_114894363.1">
    <property type="nucleotide sequence ID" value="NZ_CP022674.1"/>
</dbReference>
<evidence type="ECO:0000313" key="4">
    <source>
        <dbReference type="EMBL" id="AXI27873.1"/>
    </source>
</evidence>
<sequence>MPVTTNTVRNSPLSNESKFIPDKPMEVATAITSHSNLENILNKDDLTTSLNDMEEALSIIHEELQNLSRYITSPHSFIFAGPRGYVLSVININTQMDIELGTSLDSSHIGRNAIGVAKETRKLSIVLGREHRSNLFRGYSCICTPIEVSNRIVGFLNLMFQQAEDITFAIPMMKQLSNNIEDRLLKFCSIYQKEKIFIMFNNYNMTPREKEIAYVWLKNLSCEEIASIHSISVHTVRTHVKRIYSKTNTFSKGEFFSKFKV</sequence>
<proteinExistence type="predicted"/>
<protein>
    <recommendedName>
        <fullName evidence="3">HTH luxR-type domain-containing protein</fullName>
    </recommendedName>
</protein>
<dbReference type="InterPro" id="IPR036388">
    <property type="entry name" value="WH-like_DNA-bd_sf"/>
</dbReference>
<reference evidence="4 5" key="1">
    <citation type="submission" date="2017-07" db="EMBL/GenBank/DDBJ databases">
        <title>Isolation and development of strain Bacillus megaterium SR7 for enhanced growth and metabolite production under supercritical carbon dioxide.</title>
        <authorList>
            <person name="Freedman A.J.E."/>
            <person name="Peet K.C."/>
            <person name="Boock J.T."/>
            <person name="Penn K."/>
            <person name="Prather K.L.J."/>
            <person name="Thompson J.R."/>
        </authorList>
    </citation>
    <scope>NUCLEOTIDE SEQUENCE [LARGE SCALE GENOMIC DNA]</scope>
    <source>
        <strain evidence="4 5">SR7</strain>
    </source>
</reference>
<dbReference type="GO" id="GO:0003677">
    <property type="term" value="F:DNA binding"/>
    <property type="evidence" value="ECO:0007669"/>
    <property type="project" value="InterPro"/>
</dbReference>
<evidence type="ECO:0000313" key="5">
    <source>
        <dbReference type="Proteomes" id="UP000253834"/>
    </source>
</evidence>
<dbReference type="PROSITE" id="PS50043">
    <property type="entry name" value="HTH_LUXR_2"/>
    <property type="match status" value="1"/>
</dbReference>
<organism evidence="4 5">
    <name type="scientific">Priestia megaterium</name>
    <name type="common">Bacillus megaterium</name>
    <dbReference type="NCBI Taxonomy" id="1404"/>
    <lineage>
        <taxon>Bacteria</taxon>
        <taxon>Bacillati</taxon>
        <taxon>Bacillota</taxon>
        <taxon>Bacilli</taxon>
        <taxon>Bacillales</taxon>
        <taxon>Bacillaceae</taxon>
        <taxon>Priestia</taxon>
    </lineage>
</organism>
<dbReference type="EMBL" id="CP022674">
    <property type="protein sequence ID" value="AXI27873.1"/>
    <property type="molecule type" value="Genomic_DNA"/>
</dbReference>
<evidence type="ECO:0000259" key="3">
    <source>
        <dbReference type="PROSITE" id="PS50043"/>
    </source>
</evidence>
<accession>A0AA86HWQ1</accession>
<keyword evidence="2" id="KW-0804">Transcription</keyword>
<dbReference type="GO" id="GO:0045892">
    <property type="term" value="P:negative regulation of DNA-templated transcription"/>
    <property type="evidence" value="ECO:0007669"/>
    <property type="project" value="UniProtKB-ARBA"/>
</dbReference>
<dbReference type="Proteomes" id="UP000253834">
    <property type="component" value="Chromosome"/>
</dbReference>
<keyword evidence="1" id="KW-0805">Transcription regulation</keyword>
<dbReference type="Gene3D" id="1.10.10.10">
    <property type="entry name" value="Winged helix-like DNA-binding domain superfamily/Winged helix DNA-binding domain"/>
    <property type="match status" value="1"/>
</dbReference>
<dbReference type="SMART" id="SM00421">
    <property type="entry name" value="HTH_LUXR"/>
    <property type="match status" value="1"/>
</dbReference>